<evidence type="ECO:0000256" key="1">
    <source>
        <dbReference type="SAM" id="MobiDB-lite"/>
    </source>
</evidence>
<gene>
    <name evidence="3" type="ORF">GCM10007884_40290</name>
</gene>
<comment type="caution">
    <text evidence="3">The sequence shown here is derived from an EMBL/GenBank/DDBJ whole genome shotgun (WGS) entry which is preliminary data.</text>
</comment>
<dbReference type="Proteomes" id="UP001156881">
    <property type="component" value="Unassembled WGS sequence"/>
</dbReference>
<keyword evidence="2" id="KW-0472">Membrane</keyword>
<keyword evidence="2" id="KW-1133">Transmembrane helix</keyword>
<dbReference type="RefSeq" id="WP_425488726.1">
    <property type="nucleotide sequence ID" value="NZ_BSPG01000032.1"/>
</dbReference>
<proteinExistence type="predicted"/>
<feature type="transmembrane region" description="Helical" evidence="2">
    <location>
        <begin position="27"/>
        <end position="48"/>
    </location>
</feature>
<feature type="region of interest" description="Disordered" evidence="1">
    <location>
        <begin position="1"/>
        <end position="20"/>
    </location>
</feature>
<dbReference type="EMBL" id="BSPG01000032">
    <property type="protein sequence ID" value="GLS46038.1"/>
    <property type="molecule type" value="Genomic_DNA"/>
</dbReference>
<feature type="transmembrane region" description="Helical" evidence="2">
    <location>
        <begin position="60"/>
        <end position="77"/>
    </location>
</feature>
<keyword evidence="2" id="KW-0812">Transmembrane</keyword>
<name>A0ABQ6D929_9HYPH</name>
<keyword evidence="4" id="KW-1185">Reference proteome</keyword>
<evidence type="ECO:0000256" key="2">
    <source>
        <dbReference type="SAM" id="Phobius"/>
    </source>
</evidence>
<evidence type="ECO:0000313" key="4">
    <source>
        <dbReference type="Proteomes" id="UP001156881"/>
    </source>
</evidence>
<reference evidence="4" key="1">
    <citation type="journal article" date="2019" name="Int. J. Syst. Evol. Microbiol.">
        <title>The Global Catalogue of Microorganisms (GCM) 10K type strain sequencing project: providing services to taxonomists for standard genome sequencing and annotation.</title>
        <authorList>
            <consortium name="The Broad Institute Genomics Platform"/>
            <consortium name="The Broad Institute Genome Sequencing Center for Infectious Disease"/>
            <person name="Wu L."/>
            <person name="Ma J."/>
        </authorList>
    </citation>
    <scope>NUCLEOTIDE SEQUENCE [LARGE SCALE GENOMIC DNA]</scope>
    <source>
        <strain evidence="4">NBRC 107710</strain>
    </source>
</reference>
<accession>A0ABQ6D929</accession>
<feature type="transmembrane region" description="Helical" evidence="2">
    <location>
        <begin position="89"/>
        <end position="115"/>
    </location>
</feature>
<sequence>MDQASMTPRRGHHPRGAGSGAGLSQHILPSAATMIGVCTTFIGLVKIIEARIGPSHVDEYAALTAVLFLASAGSSYLSMRWPAESRLSILFEAAADACFVLGLVSLSVISVLFAYEAV</sequence>
<organism evidence="3 4">
    <name type="scientific">Methylobacterium brachythecii</name>
    <dbReference type="NCBI Taxonomy" id="1176177"/>
    <lineage>
        <taxon>Bacteria</taxon>
        <taxon>Pseudomonadati</taxon>
        <taxon>Pseudomonadota</taxon>
        <taxon>Alphaproteobacteria</taxon>
        <taxon>Hyphomicrobiales</taxon>
        <taxon>Methylobacteriaceae</taxon>
        <taxon>Methylobacterium</taxon>
    </lineage>
</organism>
<protein>
    <submittedName>
        <fullName evidence="3">Uncharacterized protein</fullName>
    </submittedName>
</protein>
<evidence type="ECO:0000313" key="3">
    <source>
        <dbReference type="EMBL" id="GLS46038.1"/>
    </source>
</evidence>